<feature type="non-terminal residue" evidence="6">
    <location>
        <position position="183"/>
    </location>
</feature>
<reference evidence="6" key="1">
    <citation type="submission" date="2014-11" db="EMBL/GenBank/DDBJ databases">
        <authorList>
            <person name="Otto D Thomas"/>
            <person name="Naeem Raeece"/>
        </authorList>
    </citation>
    <scope>NUCLEOTIDE SEQUENCE</scope>
</reference>
<dbReference type="EMBL" id="CDMZ01004346">
    <property type="protein sequence ID" value="CEM49471.1"/>
    <property type="molecule type" value="Genomic_DNA"/>
</dbReference>
<evidence type="ECO:0000313" key="6">
    <source>
        <dbReference type="EMBL" id="CEM49471.1"/>
    </source>
</evidence>
<dbReference type="PANTHER" id="PTHR10131:SF94">
    <property type="entry name" value="TNF RECEPTOR-ASSOCIATED FACTOR 4"/>
    <property type="match status" value="1"/>
</dbReference>
<feature type="domain" description="TRAF-type" evidence="5">
    <location>
        <begin position="35"/>
        <end position="89"/>
    </location>
</feature>
<dbReference type="GO" id="GO:0043122">
    <property type="term" value="P:regulation of canonical NF-kappaB signal transduction"/>
    <property type="evidence" value="ECO:0007669"/>
    <property type="project" value="TreeGrafter"/>
</dbReference>
<proteinExistence type="predicted"/>
<dbReference type="SUPFAM" id="SSF49599">
    <property type="entry name" value="TRAF domain-like"/>
    <property type="match status" value="2"/>
</dbReference>
<dbReference type="PANTHER" id="PTHR10131">
    <property type="entry name" value="TNF RECEPTOR ASSOCIATED FACTOR"/>
    <property type="match status" value="1"/>
</dbReference>
<evidence type="ECO:0000256" key="1">
    <source>
        <dbReference type="ARBA" id="ARBA00022723"/>
    </source>
</evidence>
<keyword evidence="1 4" id="KW-0479">Metal-binding</keyword>
<keyword evidence="3 4" id="KW-0862">Zinc</keyword>
<gene>
    <name evidence="6" type="ORF">Cvel_33451</name>
</gene>
<keyword evidence="2 4" id="KW-0863">Zinc-finger</keyword>
<evidence type="ECO:0000259" key="5">
    <source>
        <dbReference type="PROSITE" id="PS50145"/>
    </source>
</evidence>
<name>A0A0G4HY74_9ALVE</name>
<dbReference type="InterPro" id="IPR013083">
    <property type="entry name" value="Znf_RING/FYVE/PHD"/>
</dbReference>
<evidence type="ECO:0000256" key="4">
    <source>
        <dbReference type="PROSITE-ProRule" id="PRU00207"/>
    </source>
</evidence>
<dbReference type="AlphaFoldDB" id="A0A0G4HY74"/>
<dbReference type="PROSITE" id="PS50145">
    <property type="entry name" value="ZF_TRAF"/>
    <property type="match status" value="1"/>
</dbReference>
<sequence>MKRGGLGIHTQICRHRLVACEHCRMNLPLSLKKNHIARCLKAPAKCPSLCGAQLPKTDLCMHLETQRPEALVSCPVSGCGERLKRKCMEEHDGKSWKKHISLLTREFNRFRDKADELSNGRFGPFSSGLPTRSDVLIMKLLSPPLLLLRSDSLEVTVRLPDFVAKAAEKEPDQIRSLPFEFQV</sequence>
<protein>
    <recommendedName>
        <fullName evidence="5">TRAF-type domain-containing protein</fullName>
    </recommendedName>
</protein>
<dbReference type="Gene3D" id="3.30.40.10">
    <property type="entry name" value="Zinc/RING finger domain, C3HC4 (zinc finger)"/>
    <property type="match status" value="1"/>
</dbReference>
<dbReference type="InterPro" id="IPR001293">
    <property type="entry name" value="Znf_TRAF"/>
</dbReference>
<dbReference type="GO" id="GO:0008270">
    <property type="term" value="F:zinc ion binding"/>
    <property type="evidence" value="ECO:0007669"/>
    <property type="project" value="UniProtKB-KW"/>
</dbReference>
<evidence type="ECO:0000256" key="2">
    <source>
        <dbReference type="ARBA" id="ARBA00022771"/>
    </source>
</evidence>
<accession>A0A0G4HY74</accession>
<organism evidence="6">
    <name type="scientific">Chromera velia CCMP2878</name>
    <dbReference type="NCBI Taxonomy" id="1169474"/>
    <lineage>
        <taxon>Eukaryota</taxon>
        <taxon>Sar</taxon>
        <taxon>Alveolata</taxon>
        <taxon>Colpodellida</taxon>
        <taxon>Chromeraceae</taxon>
        <taxon>Chromera</taxon>
    </lineage>
</organism>
<evidence type="ECO:0000256" key="3">
    <source>
        <dbReference type="ARBA" id="ARBA00022833"/>
    </source>
</evidence>
<feature type="zinc finger region" description="TRAF-type" evidence="4">
    <location>
        <begin position="35"/>
        <end position="89"/>
    </location>
</feature>